<comment type="subcellular location">
    <subcellularLocation>
        <location evidence="1">Golgi apparatus membrane</location>
        <topology evidence="1">Single-pass membrane protein</topology>
    </subcellularLocation>
</comment>
<sequence length="102" mass="11871">MVNLAAMVWRRLLRKRWVLALVFGLSLVYFLSSTLKQQLLLERFLNRAAVAFQNLFMAVEDHFELCLAKCRTSSQSVQHENTYRDPIAKYCYGESPPELFPA</sequence>
<dbReference type="GO" id="GO:0000139">
    <property type="term" value="C:Golgi membrane"/>
    <property type="evidence" value="ECO:0007669"/>
    <property type="project" value="UniProtKB-SubCell"/>
</dbReference>
<dbReference type="GeneID" id="111156400"/>
<dbReference type="PANTHER" id="PTHR13481">
    <property type="entry name" value="SREBP REGULATING GENE PROTEIN"/>
    <property type="match status" value="1"/>
</dbReference>
<dbReference type="Proteomes" id="UP000248482">
    <property type="component" value="Unplaced"/>
</dbReference>
<reference evidence="10" key="1">
    <citation type="submission" date="2025-08" db="UniProtKB">
        <authorList>
            <consortium name="RefSeq"/>
        </authorList>
    </citation>
    <scope>IDENTIFICATION</scope>
    <source>
        <tissue evidence="10">Blood</tissue>
    </source>
</reference>
<evidence type="ECO:0000256" key="8">
    <source>
        <dbReference type="ARBA" id="ARBA00023485"/>
    </source>
</evidence>
<evidence type="ECO:0000313" key="9">
    <source>
        <dbReference type="Proteomes" id="UP000248482"/>
    </source>
</evidence>
<proteinExistence type="inferred from homology"/>
<dbReference type="InterPro" id="IPR019352">
    <property type="entry name" value="SPRING1"/>
</dbReference>
<evidence type="ECO:0000256" key="5">
    <source>
        <dbReference type="ARBA" id="ARBA00023136"/>
    </source>
</evidence>
<keyword evidence="6" id="KW-0325">Glycoprotein</keyword>
<keyword evidence="3" id="KW-1133">Transmembrane helix</keyword>
<dbReference type="CTD" id="79794"/>
<protein>
    <recommendedName>
        <fullName evidence="8">SREBP regulating gene protein</fullName>
    </recommendedName>
</protein>
<dbReference type="Pfam" id="PF10218">
    <property type="entry name" value="SPRING1"/>
    <property type="match status" value="1"/>
</dbReference>
<keyword evidence="5" id="KW-0472">Membrane</keyword>
<keyword evidence="4" id="KW-0333">Golgi apparatus</keyword>
<evidence type="ECO:0000256" key="6">
    <source>
        <dbReference type="ARBA" id="ARBA00023180"/>
    </source>
</evidence>
<gene>
    <name evidence="10" type="primary">LOC111156400</name>
</gene>
<keyword evidence="2" id="KW-0812">Transmembrane</keyword>
<dbReference type="PANTHER" id="PTHR13481:SF0">
    <property type="entry name" value="SREBP REGULATING GENE PROTEIN"/>
    <property type="match status" value="1"/>
</dbReference>
<name>A0A2Y9KUV8_ENHLU</name>
<keyword evidence="9" id="KW-1185">Reference proteome</keyword>
<evidence type="ECO:0000256" key="4">
    <source>
        <dbReference type="ARBA" id="ARBA00023034"/>
    </source>
</evidence>
<dbReference type="GO" id="GO:2000640">
    <property type="term" value="P:positive regulation of SREBP signaling pathway"/>
    <property type="evidence" value="ECO:0007669"/>
    <property type="project" value="InterPro"/>
</dbReference>
<evidence type="ECO:0000256" key="7">
    <source>
        <dbReference type="ARBA" id="ARBA00023461"/>
    </source>
</evidence>
<evidence type="ECO:0000256" key="2">
    <source>
        <dbReference type="ARBA" id="ARBA00022692"/>
    </source>
</evidence>
<dbReference type="AlphaFoldDB" id="A0A2Y9KUV8"/>
<comment type="similarity">
    <text evidence="7">Belongs to the SPRING family.</text>
</comment>
<accession>A0A2Y9KUV8</accession>
<evidence type="ECO:0000256" key="3">
    <source>
        <dbReference type="ARBA" id="ARBA00022989"/>
    </source>
</evidence>
<dbReference type="RefSeq" id="XP_022372970.1">
    <property type="nucleotide sequence ID" value="XM_022517262.1"/>
</dbReference>
<evidence type="ECO:0000256" key="1">
    <source>
        <dbReference type="ARBA" id="ARBA00004194"/>
    </source>
</evidence>
<evidence type="ECO:0000313" key="10">
    <source>
        <dbReference type="RefSeq" id="XP_022372970.1"/>
    </source>
</evidence>
<organism evidence="9 10">
    <name type="scientific">Enhydra lutris kenyoni</name>
    <name type="common">northern sea otter</name>
    <dbReference type="NCBI Taxonomy" id="391180"/>
    <lineage>
        <taxon>Eukaryota</taxon>
        <taxon>Metazoa</taxon>
        <taxon>Chordata</taxon>
        <taxon>Craniata</taxon>
        <taxon>Vertebrata</taxon>
        <taxon>Euteleostomi</taxon>
        <taxon>Mammalia</taxon>
        <taxon>Eutheria</taxon>
        <taxon>Laurasiatheria</taxon>
        <taxon>Carnivora</taxon>
        <taxon>Caniformia</taxon>
        <taxon>Musteloidea</taxon>
        <taxon>Mustelidae</taxon>
        <taxon>Lutrinae</taxon>
        <taxon>Enhydra</taxon>
    </lineage>
</organism>